<protein>
    <submittedName>
        <fullName evidence="1">Uncharacterized protein</fullName>
    </submittedName>
</protein>
<keyword evidence="2" id="KW-1185">Reference proteome</keyword>
<proteinExistence type="predicted"/>
<dbReference type="EMBL" id="JAJATZ010000002">
    <property type="protein sequence ID" value="MCB5198595.1"/>
    <property type="molecule type" value="Genomic_DNA"/>
</dbReference>
<organism evidence="1 2">
    <name type="scientific">Loktanella gaetbuli</name>
    <dbReference type="NCBI Taxonomy" id="2881335"/>
    <lineage>
        <taxon>Bacteria</taxon>
        <taxon>Pseudomonadati</taxon>
        <taxon>Pseudomonadota</taxon>
        <taxon>Alphaproteobacteria</taxon>
        <taxon>Rhodobacterales</taxon>
        <taxon>Roseobacteraceae</taxon>
        <taxon>Loktanella</taxon>
    </lineage>
</organism>
<sequence>MTKSTKANPGATPDAHKSYVAAASGWIAGTYRKKGDTLQLTPQAAAYENVTPAPEAKDAK</sequence>
<reference evidence="1" key="1">
    <citation type="submission" date="2021-10" db="EMBL/GenBank/DDBJ databases">
        <title>Loktanella gaetbuli sp. nov., isolated from a tidal flat.</title>
        <authorList>
            <person name="Park S."/>
            <person name="Yoon J.-H."/>
        </authorList>
    </citation>
    <scope>NUCLEOTIDE SEQUENCE</scope>
    <source>
        <strain evidence="1">TSTF-M6</strain>
    </source>
</reference>
<comment type="caution">
    <text evidence="1">The sequence shown here is derived from an EMBL/GenBank/DDBJ whole genome shotgun (WGS) entry which is preliminary data.</text>
</comment>
<evidence type="ECO:0000313" key="1">
    <source>
        <dbReference type="EMBL" id="MCB5198595.1"/>
    </source>
</evidence>
<name>A0ABS8BS80_9RHOB</name>
<gene>
    <name evidence="1" type="ORF">LGQ03_05030</name>
</gene>
<dbReference type="RefSeq" id="WP_226747509.1">
    <property type="nucleotide sequence ID" value="NZ_JAJATZ010000002.1"/>
</dbReference>
<accession>A0ABS8BS80</accession>
<dbReference type="Proteomes" id="UP001138961">
    <property type="component" value="Unassembled WGS sequence"/>
</dbReference>
<evidence type="ECO:0000313" key="2">
    <source>
        <dbReference type="Proteomes" id="UP001138961"/>
    </source>
</evidence>